<evidence type="ECO:0000256" key="5">
    <source>
        <dbReference type="ARBA" id="ARBA00023015"/>
    </source>
</evidence>
<dbReference type="InterPro" id="IPR036097">
    <property type="entry name" value="HisK_dim/P_sf"/>
</dbReference>
<dbReference type="InterPro" id="IPR003661">
    <property type="entry name" value="HisK_dim/P_dom"/>
</dbReference>
<dbReference type="AlphaFoldDB" id="A0A1H2G8A9"/>
<evidence type="ECO:0000259" key="9">
    <source>
        <dbReference type="PROSITE" id="PS50109"/>
    </source>
</evidence>
<evidence type="ECO:0000256" key="3">
    <source>
        <dbReference type="ARBA" id="ARBA00022553"/>
    </source>
</evidence>
<keyword evidence="8" id="KW-0812">Transmembrane</keyword>
<dbReference type="Pfam" id="PF00512">
    <property type="entry name" value="HisKA"/>
    <property type="match status" value="1"/>
</dbReference>
<keyword evidence="6" id="KW-0804">Transcription</keyword>
<feature type="domain" description="Response regulatory" evidence="10">
    <location>
        <begin position="5"/>
        <end position="119"/>
    </location>
</feature>
<name>A0A1H2G8A9_9BACT</name>
<gene>
    <name evidence="11" type="ORF">SAMN04487931_10556</name>
</gene>
<dbReference type="InterPro" id="IPR004358">
    <property type="entry name" value="Sig_transdc_His_kin-like_C"/>
</dbReference>
<dbReference type="SUPFAM" id="SSF55874">
    <property type="entry name" value="ATPase domain of HSP90 chaperone/DNA topoisomerase II/histidine kinase"/>
    <property type="match status" value="1"/>
</dbReference>
<evidence type="ECO:0000256" key="8">
    <source>
        <dbReference type="SAM" id="Phobius"/>
    </source>
</evidence>
<proteinExistence type="predicted"/>
<dbReference type="Pfam" id="PF00072">
    <property type="entry name" value="Response_reg"/>
    <property type="match status" value="1"/>
</dbReference>
<comment type="catalytic activity">
    <reaction evidence="1">
        <text>ATP + protein L-histidine = ADP + protein N-phospho-L-histidine.</text>
        <dbReference type="EC" id="2.7.13.3"/>
    </reaction>
</comment>
<dbReference type="CDD" id="cd00082">
    <property type="entry name" value="HisKA"/>
    <property type="match status" value="1"/>
</dbReference>
<keyword evidence="12" id="KW-1185">Reference proteome</keyword>
<dbReference type="InterPro" id="IPR036890">
    <property type="entry name" value="HATPase_C_sf"/>
</dbReference>
<dbReference type="EMBL" id="FNLL01000005">
    <property type="protein sequence ID" value="SDU15792.1"/>
    <property type="molecule type" value="Genomic_DNA"/>
</dbReference>
<dbReference type="PROSITE" id="PS50109">
    <property type="entry name" value="HIS_KIN"/>
    <property type="match status" value="1"/>
</dbReference>
<dbReference type="InterPro" id="IPR011006">
    <property type="entry name" value="CheY-like_superfamily"/>
</dbReference>
<dbReference type="InterPro" id="IPR003594">
    <property type="entry name" value="HATPase_dom"/>
</dbReference>
<evidence type="ECO:0000256" key="2">
    <source>
        <dbReference type="ARBA" id="ARBA00012438"/>
    </source>
</evidence>
<evidence type="ECO:0000256" key="4">
    <source>
        <dbReference type="ARBA" id="ARBA00023012"/>
    </source>
</evidence>
<accession>A0A1H2G8A9</accession>
<dbReference type="InterPro" id="IPR001789">
    <property type="entry name" value="Sig_transdc_resp-reg_receiver"/>
</dbReference>
<dbReference type="Proteomes" id="UP000199608">
    <property type="component" value="Unassembled WGS sequence"/>
</dbReference>
<feature type="transmembrane region" description="Helical" evidence="8">
    <location>
        <begin position="141"/>
        <end position="162"/>
    </location>
</feature>
<dbReference type="FunFam" id="3.40.50.2300:FF:000018">
    <property type="entry name" value="DNA-binding transcriptional regulator NtrC"/>
    <property type="match status" value="1"/>
</dbReference>
<dbReference type="SMART" id="SM00388">
    <property type="entry name" value="HisKA"/>
    <property type="match status" value="1"/>
</dbReference>
<keyword evidence="11" id="KW-0808">Transferase</keyword>
<evidence type="ECO:0000259" key="10">
    <source>
        <dbReference type="PROSITE" id="PS50110"/>
    </source>
</evidence>
<organism evidence="11 12">
    <name type="scientific">Desulfobacula phenolica</name>
    <dbReference type="NCBI Taxonomy" id="90732"/>
    <lineage>
        <taxon>Bacteria</taxon>
        <taxon>Pseudomonadati</taxon>
        <taxon>Thermodesulfobacteriota</taxon>
        <taxon>Desulfobacteria</taxon>
        <taxon>Desulfobacterales</taxon>
        <taxon>Desulfobacteraceae</taxon>
        <taxon>Desulfobacula</taxon>
    </lineage>
</organism>
<dbReference type="SMART" id="SM00387">
    <property type="entry name" value="HATPase_c"/>
    <property type="match status" value="1"/>
</dbReference>
<evidence type="ECO:0000313" key="11">
    <source>
        <dbReference type="EMBL" id="SDU15792.1"/>
    </source>
</evidence>
<evidence type="ECO:0000256" key="6">
    <source>
        <dbReference type="ARBA" id="ARBA00023163"/>
    </source>
</evidence>
<keyword evidence="8" id="KW-1133">Transmembrane helix</keyword>
<protein>
    <recommendedName>
        <fullName evidence="2">histidine kinase</fullName>
        <ecNumber evidence="2">2.7.13.3</ecNumber>
    </recommendedName>
</protein>
<evidence type="ECO:0000313" key="12">
    <source>
        <dbReference type="Proteomes" id="UP000199608"/>
    </source>
</evidence>
<evidence type="ECO:0000256" key="1">
    <source>
        <dbReference type="ARBA" id="ARBA00000085"/>
    </source>
</evidence>
<dbReference type="InterPro" id="IPR005467">
    <property type="entry name" value="His_kinase_dom"/>
</dbReference>
<keyword evidence="4" id="KW-0902">Two-component regulatory system</keyword>
<feature type="transmembrane region" description="Helical" evidence="8">
    <location>
        <begin position="407"/>
        <end position="426"/>
    </location>
</feature>
<dbReference type="EC" id="2.7.13.3" evidence="2"/>
<feature type="domain" description="Histidine kinase" evidence="9">
    <location>
        <begin position="463"/>
        <end position="680"/>
    </location>
</feature>
<dbReference type="SMART" id="SM00448">
    <property type="entry name" value="REC"/>
    <property type="match status" value="1"/>
</dbReference>
<evidence type="ECO:0000256" key="7">
    <source>
        <dbReference type="PROSITE-ProRule" id="PRU00169"/>
    </source>
</evidence>
<dbReference type="RefSeq" id="WP_092233169.1">
    <property type="nucleotide sequence ID" value="NZ_FNLL01000005.1"/>
</dbReference>
<dbReference type="SUPFAM" id="SSF52172">
    <property type="entry name" value="CheY-like"/>
    <property type="match status" value="1"/>
</dbReference>
<dbReference type="Pfam" id="PF02518">
    <property type="entry name" value="HATPase_c"/>
    <property type="match status" value="1"/>
</dbReference>
<dbReference type="PANTHER" id="PTHR43547:SF2">
    <property type="entry name" value="HYBRID SIGNAL TRANSDUCTION HISTIDINE KINASE C"/>
    <property type="match status" value="1"/>
</dbReference>
<sequence>MININVLLVDDEERFLSTTQKLLEKKGYTVQTASNGVEALGKLKEHNIQVVLLDVRMPGMDGIAILKKIKRDFPLIEVIMLTGHGTVESAVDGVKLGAANYLIKPADIDDISEKIQEAFEKRQTIREQTHDRKAYFKKLKVRLGVGLLAAFMLPYAAFFGYFQFQFSKTLKDTGRLNLEALSNSQKNTIDLFLQERVANIFTLFHSADFSLNPSQNKMQTYLHDLRQVDDAFIDVGFLNTQGIQTGYAGSFPYLKDKNYSDESWFKILLNQKRHYYISNIYLGFREKPHFTIAVRQIIDGNPYIMRSTLDPDKFYMFLRSISRGKEVESALINKEGLFQIVDPDRGELLGKSDYIPPENIESGVTEINKNGDSILIGYAWLKETPWALVVRQPLKIAHAGMYESRRMMSIILVIIFLGIAAGIWVANSRLITHAQGAAEKSDELRHQLFHASKLASVGELATGVAHEINNPLAIIVATSGVIRDMLNPEFNLNPSPEEIVKEIDTIDSAAFRARTITKQLLAFGRKNEPKLIPCNVNHILDDIMSGLKEREFKVADIEIIREYDPGLPEIMLDHDQIRQVFFNLINNAGDAICGPGKITITTIRSDEDIHITIKDTGKGMSPRQLGEIFNPFFTTKEVGKGTGLGLSVSLNIVESLGGTIDVQSLEGAGSSFTVSFPIRRL</sequence>
<keyword evidence="11" id="KW-0418">Kinase</keyword>
<dbReference type="PRINTS" id="PR00344">
    <property type="entry name" value="BCTRLSENSOR"/>
</dbReference>
<dbReference type="PROSITE" id="PS50110">
    <property type="entry name" value="RESPONSE_REGULATORY"/>
    <property type="match status" value="1"/>
</dbReference>
<dbReference type="GO" id="GO:0000155">
    <property type="term" value="F:phosphorelay sensor kinase activity"/>
    <property type="evidence" value="ECO:0007669"/>
    <property type="project" value="InterPro"/>
</dbReference>
<feature type="modified residue" description="4-aspartylphosphate" evidence="7">
    <location>
        <position position="54"/>
    </location>
</feature>
<dbReference type="PANTHER" id="PTHR43547">
    <property type="entry name" value="TWO-COMPONENT HISTIDINE KINASE"/>
    <property type="match status" value="1"/>
</dbReference>
<dbReference type="Gene3D" id="3.30.565.10">
    <property type="entry name" value="Histidine kinase-like ATPase, C-terminal domain"/>
    <property type="match status" value="1"/>
</dbReference>
<dbReference type="SUPFAM" id="SSF47384">
    <property type="entry name" value="Homodimeric domain of signal transducing histidine kinase"/>
    <property type="match status" value="1"/>
</dbReference>
<keyword evidence="5" id="KW-0805">Transcription regulation</keyword>
<keyword evidence="8" id="KW-0472">Membrane</keyword>
<reference evidence="12" key="1">
    <citation type="submission" date="2016-10" db="EMBL/GenBank/DDBJ databases">
        <authorList>
            <person name="Varghese N."/>
            <person name="Submissions S."/>
        </authorList>
    </citation>
    <scope>NUCLEOTIDE SEQUENCE [LARGE SCALE GENOMIC DNA]</scope>
    <source>
        <strain evidence="12">DSM 3384</strain>
    </source>
</reference>
<dbReference type="Gene3D" id="3.40.50.2300">
    <property type="match status" value="1"/>
</dbReference>
<dbReference type="Gene3D" id="1.10.287.130">
    <property type="match status" value="1"/>
</dbReference>
<dbReference type="Gene3D" id="3.30.450.20">
    <property type="entry name" value="PAS domain"/>
    <property type="match status" value="1"/>
</dbReference>
<keyword evidence="3 7" id="KW-0597">Phosphoprotein</keyword>